<keyword evidence="7 9" id="KW-0862">Zinc</keyword>
<dbReference type="PROSITE" id="PS00482">
    <property type="entry name" value="DIHYDROOROTASE_1"/>
    <property type="match status" value="1"/>
</dbReference>
<evidence type="ECO:0000313" key="13">
    <source>
        <dbReference type="Proteomes" id="UP000442533"/>
    </source>
</evidence>
<evidence type="ECO:0000256" key="10">
    <source>
        <dbReference type="RuleBase" id="RU003440"/>
    </source>
</evidence>
<evidence type="ECO:0000256" key="4">
    <source>
        <dbReference type="ARBA" id="ARBA00012860"/>
    </source>
</evidence>
<evidence type="ECO:0000259" key="11">
    <source>
        <dbReference type="Pfam" id="PF01979"/>
    </source>
</evidence>
<evidence type="ECO:0000256" key="7">
    <source>
        <dbReference type="ARBA" id="ARBA00022833"/>
    </source>
</evidence>
<feature type="modified residue" description="N6-carboxylysine" evidence="9">
    <location>
        <position position="99"/>
    </location>
</feature>
<comment type="similarity">
    <text evidence="3 9 10">Belongs to the metallo-dependent hydrolases superfamily. DHOase family. Class II DHOase subfamily.</text>
</comment>
<dbReference type="GO" id="GO:0005829">
    <property type="term" value="C:cytosol"/>
    <property type="evidence" value="ECO:0007669"/>
    <property type="project" value="TreeGrafter"/>
</dbReference>
<sequence>MTQTLTIRRPDDWHLHLRDGEMLAAVASYSRHFGRAIIMPNLVPPVVTGAQAAAYRDRILAALPADVTLRPLMTLYLTEGTDPADLVAAHAAGIITAVKLYPAGATTNSASGVRDFDKVRPVLEAMAEAGVPLCMHGEVTDPTVDIFDREAAFIERVLDPVRRATPGLRVVMEHITTADGVDYVMSQRDMGATITTHHLVINRNHILAGGIRPHYYCLPVAKRETHRLALRRAATSGDDRFFLGTDSAPHPDKAKESACGCAGCFTAPNTMSILAQVFDEDGALERLEGFTSLNGPAFYRLPPNEDHIRLVKRDAPALYPTHIPAGAETVTVFDPGFPLLWHVEDPA</sequence>
<evidence type="ECO:0000256" key="9">
    <source>
        <dbReference type="HAMAP-Rule" id="MF_00219"/>
    </source>
</evidence>
<organism evidence="12 13">
    <name type="scientific">Paracoccus limosus</name>
    <dbReference type="NCBI Taxonomy" id="913252"/>
    <lineage>
        <taxon>Bacteria</taxon>
        <taxon>Pseudomonadati</taxon>
        <taxon>Pseudomonadota</taxon>
        <taxon>Alphaproteobacteria</taxon>
        <taxon>Rhodobacterales</taxon>
        <taxon>Paracoccaceae</taxon>
        <taxon>Paracoccus</taxon>
    </lineage>
</organism>
<feature type="binding site" evidence="9">
    <location>
        <position position="14"/>
    </location>
    <ligand>
        <name>Zn(2+)</name>
        <dbReference type="ChEBI" id="CHEBI:29105"/>
        <label>1</label>
    </ligand>
</feature>
<comment type="catalytic activity">
    <reaction evidence="9 10">
        <text>(S)-dihydroorotate + H2O = N-carbamoyl-L-aspartate + H(+)</text>
        <dbReference type="Rhea" id="RHEA:24296"/>
        <dbReference type="ChEBI" id="CHEBI:15377"/>
        <dbReference type="ChEBI" id="CHEBI:15378"/>
        <dbReference type="ChEBI" id="CHEBI:30864"/>
        <dbReference type="ChEBI" id="CHEBI:32814"/>
        <dbReference type="EC" id="3.5.2.3"/>
    </reaction>
</comment>
<dbReference type="Pfam" id="PF01979">
    <property type="entry name" value="Amidohydro_1"/>
    <property type="match status" value="1"/>
</dbReference>
<dbReference type="UniPathway" id="UPA00070">
    <property type="reaction ID" value="UER00117"/>
</dbReference>
<feature type="binding site" description="via carbamate group" evidence="9">
    <location>
        <position position="99"/>
    </location>
    <ligand>
        <name>Zn(2+)</name>
        <dbReference type="ChEBI" id="CHEBI:29105"/>
        <label>2</label>
    </ligand>
</feature>
<evidence type="ECO:0000256" key="8">
    <source>
        <dbReference type="ARBA" id="ARBA00022975"/>
    </source>
</evidence>
<dbReference type="Proteomes" id="UP000442533">
    <property type="component" value="Unassembled WGS sequence"/>
</dbReference>
<dbReference type="EMBL" id="WMIF01000031">
    <property type="protein sequence ID" value="MTH36217.1"/>
    <property type="molecule type" value="Genomic_DNA"/>
</dbReference>
<proteinExistence type="inferred from homology"/>
<comment type="caution">
    <text evidence="12">The sequence shown here is derived from an EMBL/GenBank/DDBJ whole genome shotgun (WGS) entry which is preliminary data.</text>
</comment>
<dbReference type="GO" id="GO:0008270">
    <property type="term" value="F:zinc ion binding"/>
    <property type="evidence" value="ECO:0007669"/>
    <property type="project" value="UniProtKB-UniRule"/>
</dbReference>
<feature type="domain" description="Amidohydrolase-related" evidence="11">
    <location>
        <begin position="12"/>
        <end position="302"/>
    </location>
</feature>
<evidence type="ECO:0000256" key="2">
    <source>
        <dbReference type="ARBA" id="ARBA00004880"/>
    </source>
</evidence>
<dbReference type="InterPro" id="IPR032466">
    <property type="entry name" value="Metal_Hydrolase"/>
</dbReference>
<feature type="binding site" evidence="9">
    <location>
        <position position="218"/>
    </location>
    <ligand>
        <name>substrate</name>
    </ligand>
</feature>
<dbReference type="SUPFAM" id="SSF51556">
    <property type="entry name" value="Metallo-dependent hydrolases"/>
    <property type="match status" value="1"/>
</dbReference>
<comment type="subunit">
    <text evidence="9">Homodimer.</text>
</comment>
<keyword evidence="5 9" id="KW-0479">Metal-binding</keyword>
<dbReference type="GO" id="GO:0006207">
    <property type="term" value="P:'de novo' pyrimidine nucleobase biosynthetic process"/>
    <property type="evidence" value="ECO:0007669"/>
    <property type="project" value="TreeGrafter"/>
</dbReference>
<feature type="binding site" evidence="9">
    <location>
        <position position="262"/>
    </location>
    <ligand>
        <name>substrate</name>
    </ligand>
</feature>
<feature type="binding site" evidence="9">
    <location>
        <position position="250"/>
    </location>
    <ligand>
        <name>substrate</name>
    </ligand>
</feature>
<evidence type="ECO:0000313" key="12">
    <source>
        <dbReference type="EMBL" id="MTH36217.1"/>
    </source>
</evidence>
<feature type="binding site" evidence="9">
    <location>
        <begin position="16"/>
        <end position="18"/>
    </location>
    <ligand>
        <name>substrate</name>
    </ligand>
</feature>
<dbReference type="RefSeq" id="WP_155065735.1">
    <property type="nucleotide sequence ID" value="NZ_WMIF01000031.1"/>
</dbReference>
<protein>
    <recommendedName>
        <fullName evidence="4 9">Dihydroorotase</fullName>
        <shortName evidence="9">DHOase</shortName>
        <ecNumber evidence="4 9">3.5.2.3</ecNumber>
    </recommendedName>
</protein>
<dbReference type="PANTHER" id="PTHR43137:SF1">
    <property type="entry name" value="DIHYDROOROTASE"/>
    <property type="match status" value="1"/>
</dbReference>
<dbReference type="AlphaFoldDB" id="A0A844HAY6"/>
<feature type="binding site" evidence="9">
    <location>
        <position position="136"/>
    </location>
    <ligand>
        <name>Zn(2+)</name>
        <dbReference type="ChEBI" id="CHEBI:29105"/>
        <label>2</label>
    </ligand>
</feature>
<comment type="cofactor">
    <cofactor evidence="9 10">
        <name>Zn(2+)</name>
        <dbReference type="ChEBI" id="CHEBI:29105"/>
    </cofactor>
    <text evidence="9 10">Binds 2 Zn(2+) ions per subunit.</text>
</comment>
<feature type="binding site" evidence="9">
    <location>
        <position position="41"/>
    </location>
    <ligand>
        <name>substrate</name>
    </ligand>
</feature>
<dbReference type="NCBIfam" id="TIGR00856">
    <property type="entry name" value="pyrC_dimer"/>
    <property type="match status" value="1"/>
</dbReference>
<dbReference type="InterPro" id="IPR006680">
    <property type="entry name" value="Amidohydro-rel"/>
</dbReference>
<dbReference type="CDD" id="cd01294">
    <property type="entry name" value="DHOase"/>
    <property type="match status" value="1"/>
</dbReference>
<keyword evidence="8 9" id="KW-0665">Pyrimidine biosynthesis</keyword>
<comment type="pathway">
    <text evidence="2 9 10">Pyrimidine metabolism; UMP biosynthesis via de novo pathway; (S)-dihydroorotate from bicarbonate: step 3/3.</text>
</comment>
<feature type="binding site" evidence="9">
    <location>
        <position position="246"/>
    </location>
    <ligand>
        <name>Zn(2+)</name>
        <dbReference type="ChEBI" id="CHEBI:29105"/>
        <label>1</label>
    </ligand>
</feature>
<comment type="function">
    <text evidence="1 9">Catalyzes the reversible cyclization of carbamoyl aspartate to dihydroorotate.</text>
</comment>
<feature type="binding site" evidence="9">
    <location>
        <position position="136"/>
    </location>
    <ligand>
        <name>substrate</name>
    </ligand>
</feature>
<evidence type="ECO:0000256" key="1">
    <source>
        <dbReference type="ARBA" id="ARBA00002368"/>
    </source>
</evidence>
<evidence type="ECO:0000256" key="5">
    <source>
        <dbReference type="ARBA" id="ARBA00022723"/>
    </source>
</evidence>
<evidence type="ECO:0000256" key="6">
    <source>
        <dbReference type="ARBA" id="ARBA00022801"/>
    </source>
</evidence>
<evidence type="ECO:0000256" key="3">
    <source>
        <dbReference type="ARBA" id="ARBA00005631"/>
    </source>
</evidence>
<dbReference type="GO" id="GO:0004151">
    <property type="term" value="F:dihydroorotase activity"/>
    <property type="evidence" value="ECO:0007669"/>
    <property type="project" value="UniProtKB-UniRule"/>
</dbReference>
<dbReference type="HAMAP" id="MF_00219">
    <property type="entry name" value="PyrC_classII"/>
    <property type="match status" value="1"/>
</dbReference>
<dbReference type="Gene3D" id="3.20.20.140">
    <property type="entry name" value="Metal-dependent hydrolases"/>
    <property type="match status" value="1"/>
</dbReference>
<dbReference type="PROSITE" id="PS00483">
    <property type="entry name" value="DIHYDROOROTASE_2"/>
    <property type="match status" value="1"/>
</dbReference>
<feature type="binding site" evidence="9">
    <location>
        <position position="16"/>
    </location>
    <ligand>
        <name>Zn(2+)</name>
        <dbReference type="ChEBI" id="CHEBI:29105"/>
        <label>1</label>
    </ligand>
</feature>
<name>A0A844HAY6_9RHOB</name>
<gene>
    <name evidence="9 12" type="primary">pyrC</name>
    <name evidence="12" type="ORF">GL279_16595</name>
</gene>
<reference evidence="12 13" key="1">
    <citation type="submission" date="2019-11" db="EMBL/GenBank/DDBJ databases">
        <authorList>
            <person name="Dong K."/>
        </authorList>
    </citation>
    <scope>NUCLEOTIDE SEQUENCE [LARGE SCALE GENOMIC DNA]</scope>
    <source>
        <strain evidence="12 13">JCM 17370</strain>
    </source>
</reference>
<dbReference type="OrthoDB" id="9808095at2"/>
<dbReference type="PANTHER" id="PTHR43137">
    <property type="entry name" value="DIHYDROOROTASE"/>
    <property type="match status" value="1"/>
</dbReference>
<keyword evidence="6 9" id="KW-0378">Hydrolase</keyword>
<dbReference type="GO" id="GO:0044205">
    <property type="term" value="P:'de novo' UMP biosynthetic process"/>
    <property type="evidence" value="ECO:0007669"/>
    <property type="project" value="UniProtKB-UniRule"/>
</dbReference>
<dbReference type="PIRSF" id="PIRSF001237">
    <property type="entry name" value="DHOdimr"/>
    <property type="match status" value="1"/>
</dbReference>
<dbReference type="EC" id="3.5.2.3" evidence="4 9"/>
<accession>A0A844HAY6</accession>
<dbReference type="InterPro" id="IPR004721">
    <property type="entry name" value="DHOdimr"/>
</dbReference>
<feature type="active site" evidence="9">
    <location>
        <position position="246"/>
    </location>
</feature>
<feature type="binding site" evidence="9">
    <location>
        <position position="174"/>
    </location>
    <ligand>
        <name>Zn(2+)</name>
        <dbReference type="ChEBI" id="CHEBI:29105"/>
        <label>2</label>
    </ligand>
</feature>
<dbReference type="InterPro" id="IPR002195">
    <property type="entry name" value="Dihydroorotase_CS"/>
</dbReference>
<keyword evidence="13" id="KW-1185">Reference proteome</keyword>
<feature type="binding site" description="via carbamate group" evidence="9">
    <location>
        <position position="99"/>
    </location>
    <ligand>
        <name>Zn(2+)</name>
        <dbReference type="ChEBI" id="CHEBI:29105"/>
        <label>1</label>
    </ligand>
</feature>